<dbReference type="AlphaFoldDB" id="A0A2L2U0W2"/>
<proteinExistence type="predicted"/>
<dbReference type="EMBL" id="LN649231">
    <property type="protein sequence ID" value="CEI68690.1"/>
    <property type="molecule type" value="Genomic_DNA"/>
</dbReference>
<dbReference type="Proteomes" id="UP000245910">
    <property type="component" value="Chromosome III"/>
</dbReference>
<protein>
    <submittedName>
        <fullName evidence="1">Uncharacterized protein</fullName>
    </submittedName>
</protein>
<reference evidence="2" key="1">
    <citation type="submission" date="2014-10" db="EMBL/GenBank/DDBJ databases">
        <authorList>
            <person name="King R."/>
        </authorList>
    </citation>
    <scope>NUCLEOTIDE SEQUENCE [LARGE SCALE GENOMIC DNA]</scope>
    <source>
        <strain evidence="2">A3/5</strain>
    </source>
</reference>
<keyword evidence="2" id="KW-1185">Reference proteome</keyword>
<name>A0A2L2U0W2_9HYPO</name>
<evidence type="ECO:0000313" key="1">
    <source>
        <dbReference type="EMBL" id="CEI68690.1"/>
    </source>
</evidence>
<accession>A0A2L2U0W2</accession>
<evidence type="ECO:0000313" key="2">
    <source>
        <dbReference type="Proteomes" id="UP000245910"/>
    </source>
</evidence>
<organism evidence="1 2">
    <name type="scientific">Fusarium venenatum</name>
    <dbReference type="NCBI Taxonomy" id="56646"/>
    <lineage>
        <taxon>Eukaryota</taxon>
        <taxon>Fungi</taxon>
        <taxon>Dikarya</taxon>
        <taxon>Ascomycota</taxon>
        <taxon>Pezizomycotina</taxon>
        <taxon>Sordariomycetes</taxon>
        <taxon>Hypocreomycetidae</taxon>
        <taxon>Hypocreales</taxon>
        <taxon>Nectriaceae</taxon>
        <taxon>Fusarium</taxon>
    </lineage>
</organism>
<sequence>MPSRGYGNEILWLYRENWSQSGTPRGVCGVEAKPDTTRQGRLLDWVASNQVIVIHPLLTACVSNH</sequence>